<keyword evidence="3" id="KW-1185">Reference proteome</keyword>
<dbReference type="Proteomes" id="UP000386466">
    <property type="component" value="Unassembled WGS sequence"/>
</dbReference>
<accession>A0A485PKY1</accession>
<proteinExistence type="predicted"/>
<feature type="region of interest" description="Disordered" evidence="1">
    <location>
        <begin position="1"/>
        <end position="29"/>
    </location>
</feature>
<dbReference type="AlphaFoldDB" id="A0A485PKY1"/>
<reference evidence="2 3" key="1">
    <citation type="submission" date="2019-01" db="EMBL/GenBank/DDBJ databases">
        <authorList>
            <person name="Alioto T."/>
            <person name="Alioto T."/>
        </authorList>
    </citation>
    <scope>NUCLEOTIDE SEQUENCE [LARGE SCALE GENOMIC DNA]</scope>
</reference>
<protein>
    <submittedName>
        <fullName evidence="2">Uncharacterized protein</fullName>
    </submittedName>
</protein>
<sequence>MDDIPEETDGVLSSVAQKRELHDEAKDRDRIQDTLNSNLCLSSGDGSKLQQEMLVCPSNKAIEDLSLQSNPRVPFALRKAC</sequence>
<evidence type="ECO:0000313" key="2">
    <source>
        <dbReference type="EMBL" id="VFV47321.1"/>
    </source>
</evidence>
<dbReference type="InterPro" id="IPR053309">
    <property type="entry name" value="Balbiani_Body_Formation"/>
</dbReference>
<organism evidence="2 3">
    <name type="scientific">Lynx pardinus</name>
    <name type="common">Iberian lynx</name>
    <name type="synonym">Felis pardina</name>
    <dbReference type="NCBI Taxonomy" id="191816"/>
    <lineage>
        <taxon>Eukaryota</taxon>
        <taxon>Metazoa</taxon>
        <taxon>Chordata</taxon>
        <taxon>Craniata</taxon>
        <taxon>Vertebrata</taxon>
        <taxon>Euteleostomi</taxon>
        <taxon>Mammalia</taxon>
        <taxon>Eutheria</taxon>
        <taxon>Laurasiatheria</taxon>
        <taxon>Carnivora</taxon>
        <taxon>Feliformia</taxon>
        <taxon>Felidae</taxon>
        <taxon>Felinae</taxon>
        <taxon>Lynx</taxon>
    </lineage>
</organism>
<evidence type="ECO:0000256" key="1">
    <source>
        <dbReference type="SAM" id="MobiDB-lite"/>
    </source>
</evidence>
<gene>
    <name evidence="2" type="ORF">LYPA_23C015491</name>
</gene>
<dbReference type="PANTHER" id="PTHR38654:SF1">
    <property type="entry name" value="BUCKY BALL"/>
    <property type="match status" value="1"/>
</dbReference>
<feature type="compositionally biased region" description="Basic and acidic residues" evidence="1">
    <location>
        <begin position="17"/>
        <end position="29"/>
    </location>
</feature>
<dbReference type="EMBL" id="CAAGRJ010040373">
    <property type="protein sequence ID" value="VFV47321.1"/>
    <property type="molecule type" value="Genomic_DNA"/>
</dbReference>
<name>A0A485PKY1_LYNPA</name>
<dbReference type="PANTHER" id="PTHR38654">
    <property type="entry name" value="BUCKY BALL-RELATED"/>
    <property type="match status" value="1"/>
</dbReference>
<evidence type="ECO:0000313" key="3">
    <source>
        <dbReference type="Proteomes" id="UP000386466"/>
    </source>
</evidence>